<evidence type="ECO:0000259" key="11">
    <source>
        <dbReference type="Pfam" id="PF07219"/>
    </source>
</evidence>
<dbReference type="InterPro" id="IPR005254">
    <property type="entry name" value="Heme_biosyn_assoc_TPR_pro"/>
</dbReference>
<reference evidence="12 13" key="1">
    <citation type="submission" date="2019-03" db="EMBL/GenBank/DDBJ databases">
        <title>Genomic Encyclopedia of Type Strains, Phase III (KMG-III): the genomes of soil and plant-associated and newly described type strains.</title>
        <authorList>
            <person name="Whitman W."/>
        </authorList>
    </citation>
    <scope>NUCLEOTIDE SEQUENCE [LARGE SCALE GENOMIC DNA]</scope>
    <source>
        <strain evidence="12 13">CECT 7378</strain>
    </source>
</reference>
<keyword evidence="8 10" id="KW-0472">Membrane</keyword>
<keyword evidence="13" id="KW-1185">Reference proteome</keyword>
<comment type="caution">
    <text evidence="12">The sequence shown here is derived from an EMBL/GenBank/DDBJ whole genome shotgun (WGS) entry which is preliminary data.</text>
</comment>
<name>A0A4R6M595_9GAMM</name>
<dbReference type="SUPFAM" id="SSF48452">
    <property type="entry name" value="TPR-like"/>
    <property type="match status" value="1"/>
</dbReference>
<evidence type="ECO:0000256" key="5">
    <source>
        <dbReference type="ARBA" id="ARBA00022519"/>
    </source>
</evidence>
<keyword evidence="7 10" id="KW-1133">Transmembrane helix</keyword>
<dbReference type="EMBL" id="SNXC01000014">
    <property type="protein sequence ID" value="TDO96483.1"/>
    <property type="molecule type" value="Genomic_DNA"/>
</dbReference>
<sequence>MRKFIAAIALMLVAGGLLGLLMKQDSGYVLIAFQGVTIETSLWMMIAFLILALVVLNSLKSVLFTLIRPSSSFNKVTAKLVQKRASKNTIRGMLELVGGNWKRAEKLLTTSAEKVPYPLINYIGAAYAASEQDDHKRSKELLRIAHQSAPEAEFAIGFAQSQIQVKQGHYESALATLLRLNKLKPKHRQILKMLVTVYTKLKDWDALIALKPTLTKNGIYDANNMLELERNAFLALLERITFQAKIGKDKTELIKDLESLWQKLDNLDTDNEIRQLYANTLIQLGDDKKAESFIRQSLNKEWSNELVKLYGILSSEKGANSSAKKPLSQAEKWLKQQGESANLHLTCGRLSQQLKLWGKAKDYYQSALSLDNESAALQELARLLKAMGDDTASQNLLLSQIKEPDETLKALPLP</sequence>
<dbReference type="GO" id="GO:0006779">
    <property type="term" value="P:porphyrin-containing compound biosynthetic process"/>
    <property type="evidence" value="ECO:0007669"/>
    <property type="project" value="UniProtKB-KW"/>
</dbReference>
<evidence type="ECO:0000256" key="1">
    <source>
        <dbReference type="ARBA" id="ARBA00002962"/>
    </source>
</evidence>
<accession>A0A4R6M595</accession>
<dbReference type="GO" id="GO:0005886">
    <property type="term" value="C:plasma membrane"/>
    <property type="evidence" value="ECO:0007669"/>
    <property type="project" value="UniProtKB-SubCell"/>
</dbReference>
<dbReference type="InterPro" id="IPR011990">
    <property type="entry name" value="TPR-like_helical_dom_sf"/>
</dbReference>
<evidence type="ECO:0000256" key="3">
    <source>
        <dbReference type="ARBA" id="ARBA00004744"/>
    </source>
</evidence>
<evidence type="ECO:0000256" key="10">
    <source>
        <dbReference type="SAM" id="Phobius"/>
    </source>
</evidence>
<evidence type="ECO:0000256" key="7">
    <source>
        <dbReference type="ARBA" id="ARBA00022989"/>
    </source>
</evidence>
<gene>
    <name evidence="12" type="ORF">DFP79_3063</name>
</gene>
<evidence type="ECO:0000256" key="6">
    <source>
        <dbReference type="ARBA" id="ARBA00022692"/>
    </source>
</evidence>
<keyword evidence="6 10" id="KW-0812">Transmembrane</keyword>
<dbReference type="Pfam" id="PF07219">
    <property type="entry name" value="HemY_N"/>
    <property type="match status" value="1"/>
</dbReference>
<keyword evidence="4" id="KW-1003">Cell membrane</keyword>
<evidence type="ECO:0000313" key="12">
    <source>
        <dbReference type="EMBL" id="TDO96483.1"/>
    </source>
</evidence>
<comment type="pathway">
    <text evidence="3">Porphyrin-containing compound metabolism; protoheme biosynthesis.</text>
</comment>
<dbReference type="InterPro" id="IPR010817">
    <property type="entry name" value="HemY_N"/>
</dbReference>
<dbReference type="RefSeq" id="WP_133504771.1">
    <property type="nucleotide sequence ID" value="NZ_SNXC01000014.1"/>
</dbReference>
<protein>
    <submittedName>
        <fullName evidence="12">HemY protein</fullName>
    </submittedName>
</protein>
<comment type="function">
    <text evidence="1">Involved in a late step of protoheme IX synthesis.</text>
</comment>
<evidence type="ECO:0000313" key="13">
    <source>
        <dbReference type="Proteomes" id="UP000294656"/>
    </source>
</evidence>
<dbReference type="Proteomes" id="UP000294656">
    <property type="component" value="Unassembled WGS sequence"/>
</dbReference>
<evidence type="ECO:0000256" key="2">
    <source>
        <dbReference type="ARBA" id="ARBA00004429"/>
    </source>
</evidence>
<dbReference type="GO" id="GO:0042168">
    <property type="term" value="P:heme metabolic process"/>
    <property type="evidence" value="ECO:0007669"/>
    <property type="project" value="InterPro"/>
</dbReference>
<organism evidence="12 13">
    <name type="scientific">Marinomonas balearica</name>
    <dbReference type="NCBI Taxonomy" id="491947"/>
    <lineage>
        <taxon>Bacteria</taxon>
        <taxon>Pseudomonadati</taxon>
        <taxon>Pseudomonadota</taxon>
        <taxon>Gammaproteobacteria</taxon>
        <taxon>Oceanospirillales</taxon>
        <taxon>Oceanospirillaceae</taxon>
        <taxon>Marinomonas</taxon>
    </lineage>
</organism>
<evidence type="ECO:0000256" key="8">
    <source>
        <dbReference type="ARBA" id="ARBA00023136"/>
    </source>
</evidence>
<dbReference type="NCBIfam" id="TIGR00540">
    <property type="entry name" value="TPR_hemY_coli"/>
    <property type="match status" value="1"/>
</dbReference>
<dbReference type="AlphaFoldDB" id="A0A4R6M595"/>
<comment type="subcellular location">
    <subcellularLocation>
        <location evidence="2">Cell inner membrane</location>
        <topology evidence="2">Multi-pass membrane protein</topology>
    </subcellularLocation>
</comment>
<dbReference type="OrthoDB" id="7053339at2"/>
<evidence type="ECO:0000256" key="4">
    <source>
        <dbReference type="ARBA" id="ARBA00022475"/>
    </source>
</evidence>
<feature type="domain" description="HemY N-terminal" evidence="11">
    <location>
        <begin position="27"/>
        <end position="132"/>
    </location>
</feature>
<proteinExistence type="predicted"/>
<dbReference type="Gene3D" id="1.25.40.10">
    <property type="entry name" value="Tetratricopeptide repeat domain"/>
    <property type="match status" value="2"/>
</dbReference>
<keyword evidence="9" id="KW-0627">Porphyrin biosynthesis</keyword>
<keyword evidence="5" id="KW-0997">Cell inner membrane</keyword>
<evidence type="ECO:0000256" key="9">
    <source>
        <dbReference type="ARBA" id="ARBA00023244"/>
    </source>
</evidence>
<dbReference type="UniPathway" id="UPA00252"/>
<feature type="transmembrane region" description="Helical" evidence="10">
    <location>
        <begin position="43"/>
        <end position="67"/>
    </location>
</feature>